<protein>
    <recommendedName>
        <fullName evidence="4">Probable multidrug resistance protein NorM</fullName>
    </recommendedName>
    <alternativeName>
        <fullName evidence="12">Multidrug-efflux transporter</fullName>
    </alternativeName>
</protein>
<accession>A0ABP4RIH1</accession>
<evidence type="ECO:0000256" key="9">
    <source>
        <dbReference type="ARBA" id="ARBA00022989"/>
    </source>
</evidence>
<feature type="transmembrane region" description="Helical" evidence="13">
    <location>
        <begin position="364"/>
        <end position="385"/>
    </location>
</feature>
<evidence type="ECO:0000256" key="3">
    <source>
        <dbReference type="ARBA" id="ARBA00010199"/>
    </source>
</evidence>
<dbReference type="PANTHER" id="PTHR43298">
    <property type="entry name" value="MULTIDRUG RESISTANCE PROTEIN NORM-RELATED"/>
    <property type="match status" value="1"/>
</dbReference>
<feature type="transmembrane region" description="Helical" evidence="13">
    <location>
        <begin position="138"/>
        <end position="158"/>
    </location>
</feature>
<keyword evidence="9 13" id="KW-1133">Transmembrane helix</keyword>
<keyword evidence="11 13" id="KW-0472">Membrane</keyword>
<keyword evidence="5" id="KW-0813">Transport</keyword>
<feature type="transmembrane region" description="Helical" evidence="13">
    <location>
        <begin position="324"/>
        <end position="344"/>
    </location>
</feature>
<comment type="subcellular location">
    <subcellularLocation>
        <location evidence="2">Cell membrane</location>
        <topology evidence="2">Multi-pass membrane protein</topology>
    </subcellularLocation>
</comment>
<evidence type="ECO:0000313" key="14">
    <source>
        <dbReference type="EMBL" id="GAA1651846.1"/>
    </source>
</evidence>
<evidence type="ECO:0000256" key="2">
    <source>
        <dbReference type="ARBA" id="ARBA00004651"/>
    </source>
</evidence>
<organism evidence="14 15">
    <name type="scientific">Nonomuraea maheshkhaliensis</name>
    <dbReference type="NCBI Taxonomy" id="419590"/>
    <lineage>
        <taxon>Bacteria</taxon>
        <taxon>Bacillati</taxon>
        <taxon>Actinomycetota</taxon>
        <taxon>Actinomycetes</taxon>
        <taxon>Streptosporangiales</taxon>
        <taxon>Streptosporangiaceae</taxon>
        <taxon>Nonomuraea</taxon>
    </lineage>
</organism>
<dbReference type="InterPro" id="IPR050222">
    <property type="entry name" value="MATE_MdtK"/>
</dbReference>
<comment type="caution">
    <text evidence="14">The sequence shown here is derived from an EMBL/GenBank/DDBJ whole genome shotgun (WGS) entry which is preliminary data.</text>
</comment>
<dbReference type="Pfam" id="PF01554">
    <property type="entry name" value="MatE"/>
    <property type="match status" value="2"/>
</dbReference>
<evidence type="ECO:0000256" key="12">
    <source>
        <dbReference type="ARBA" id="ARBA00031636"/>
    </source>
</evidence>
<evidence type="ECO:0000256" key="6">
    <source>
        <dbReference type="ARBA" id="ARBA00022449"/>
    </source>
</evidence>
<dbReference type="InterPro" id="IPR002528">
    <property type="entry name" value="MATE_fam"/>
</dbReference>
<feature type="transmembrane region" description="Helical" evidence="13">
    <location>
        <begin position="97"/>
        <end position="118"/>
    </location>
</feature>
<keyword evidence="7" id="KW-1003">Cell membrane</keyword>
<dbReference type="Proteomes" id="UP001500064">
    <property type="component" value="Unassembled WGS sequence"/>
</dbReference>
<comment type="similarity">
    <text evidence="3">Belongs to the multi antimicrobial extrusion (MATE) (TC 2.A.66.1) family.</text>
</comment>
<keyword evidence="15" id="KW-1185">Reference proteome</keyword>
<dbReference type="PIRSF" id="PIRSF006603">
    <property type="entry name" value="DinF"/>
    <property type="match status" value="1"/>
</dbReference>
<keyword evidence="6" id="KW-0050">Antiport</keyword>
<dbReference type="NCBIfam" id="TIGR00797">
    <property type="entry name" value="matE"/>
    <property type="match status" value="1"/>
</dbReference>
<evidence type="ECO:0000256" key="5">
    <source>
        <dbReference type="ARBA" id="ARBA00022448"/>
    </source>
</evidence>
<feature type="transmembrane region" description="Helical" evidence="13">
    <location>
        <begin position="254"/>
        <end position="274"/>
    </location>
</feature>
<feature type="transmembrane region" description="Helical" evidence="13">
    <location>
        <begin position="198"/>
        <end position="218"/>
    </location>
</feature>
<keyword evidence="10" id="KW-0406">Ion transport</keyword>
<feature type="transmembrane region" description="Helical" evidence="13">
    <location>
        <begin position="280"/>
        <end position="303"/>
    </location>
</feature>
<feature type="transmembrane region" description="Helical" evidence="13">
    <location>
        <begin position="165"/>
        <end position="186"/>
    </location>
</feature>
<sequence>MSADTASDARTPVRQIAALGLPFLLGAFLSSVSGIVDTAMMGRFGSAELAAVSGASAVFDVFSGVVLASVVGHQILAARFAGRDDPEGIRRSLRSSMGYCGALAVPLTLLCLFAGGWLTGLISDGDGGVSGIGADYLIARGPSLLLLVPFSLLAATFNAYKRPRYATVASVVINLANILLDWLLIYGPGPFPRLGATGNGLATTISWLLGIGCLLVAARRFRLAELLRRPGPGGPVDFETSIPRLGWPAIVSMGLDYAGNAVFFAIVGGLGQAALGGGRIAFQMMVLFYGVGTAFSAAARILIGRAAGAGRPEDLPVLWRGSRLLLLPPALIVGAVLVVAPGPAASLFTSFPDVLRDGATAMPLIGLCLPLIAWTLGNVSVLRALGQTRSDMYGNLIAALCVQLPVSWLLASVAGLGIAGAYLGVVGYWLVRGALTEYLARARIRHETRAAAVEPAASEPGVRPA</sequence>
<gene>
    <name evidence="14" type="ORF">GCM10009733_056210</name>
</gene>
<keyword evidence="8 13" id="KW-0812">Transmembrane</keyword>
<evidence type="ECO:0000256" key="11">
    <source>
        <dbReference type="ARBA" id="ARBA00023136"/>
    </source>
</evidence>
<evidence type="ECO:0000256" key="10">
    <source>
        <dbReference type="ARBA" id="ARBA00023065"/>
    </source>
</evidence>
<evidence type="ECO:0000313" key="15">
    <source>
        <dbReference type="Proteomes" id="UP001500064"/>
    </source>
</evidence>
<comment type="function">
    <text evidence="1">Multidrug efflux pump.</text>
</comment>
<dbReference type="PANTHER" id="PTHR43298:SF2">
    <property type="entry name" value="FMN_FAD EXPORTER YEEO-RELATED"/>
    <property type="match status" value="1"/>
</dbReference>
<dbReference type="EMBL" id="BAAAMU010000045">
    <property type="protein sequence ID" value="GAA1651846.1"/>
    <property type="molecule type" value="Genomic_DNA"/>
</dbReference>
<evidence type="ECO:0000256" key="13">
    <source>
        <dbReference type="SAM" id="Phobius"/>
    </source>
</evidence>
<dbReference type="InterPro" id="IPR048279">
    <property type="entry name" value="MdtK-like"/>
</dbReference>
<name>A0ABP4RIH1_9ACTN</name>
<evidence type="ECO:0000256" key="8">
    <source>
        <dbReference type="ARBA" id="ARBA00022692"/>
    </source>
</evidence>
<reference evidence="15" key="1">
    <citation type="journal article" date="2019" name="Int. J. Syst. Evol. Microbiol.">
        <title>The Global Catalogue of Microorganisms (GCM) 10K type strain sequencing project: providing services to taxonomists for standard genome sequencing and annotation.</title>
        <authorList>
            <consortium name="The Broad Institute Genomics Platform"/>
            <consortium name="The Broad Institute Genome Sequencing Center for Infectious Disease"/>
            <person name="Wu L."/>
            <person name="Ma J."/>
        </authorList>
    </citation>
    <scope>NUCLEOTIDE SEQUENCE [LARGE SCALE GENOMIC DNA]</scope>
    <source>
        <strain evidence="15">JCM 13929</strain>
    </source>
</reference>
<proteinExistence type="inferred from homology"/>
<evidence type="ECO:0000256" key="7">
    <source>
        <dbReference type="ARBA" id="ARBA00022475"/>
    </source>
</evidence>
<evidence type="ECO:0000256" key="4">
    <source>
        <dbReference type="ARBA" id="ARBA00020268"/>
    </source>
</evidence>
<evidence type="ECO:0000256" key="1">
    <source>
        <dbReference type="ARBA" id="ARBA00003408"/>
    </source>
</evidence>
<feature type="transmembrane region" description="Helical" evidence="13">
    <location>
        <begin position="50"/>
        <end position="76"/>
    </location>
</feature>
<dbReference type="RefSeq" id="WP_346109502.1">
    <property type="nucleotide sequence ID" value="NZ_BAAAMU010000045.1"/>
</dbReference>